<comment type="caution">
    <text evidence="1">The sequence shown here is derived from an EMBL/GenBank/DDBJ whole genome shotgun (WGS) entry which is preliminary data.</text>
</comment>
<dbReference type="RefSeq" id="WP_200273353.1">
    <property type="nucleotide sequence ID" value="NZ_JAENIJ010000042.1"/>
</dbReference>
<protein>
    <submittedName>
        <fullName evidence="1">Uncharacterized protein</fullName>
    </submittedName>
</protein>
<dbReference type="Proteomes" id="UP000603141">
    <property type="component" value="Unassembled WGS sequence"/>
</dbReference>
<dbReference type="EMBL" id="JAENIJ010000042">
    <property type="protein sequence ID" value="MBK1884300.1"/>
    <property type="molecule type" value="Genomic_DNA"/>
</dbReference>
<sequence>MKLQSNIESQKRSHLAPIGSFRAFEISAKVETSSGLLTKVEKVDAKVIKYIGSGSELSEGYSLNFNQGGYFSFYNQEGGELIVRNNEIPVGLFKFGFFPGGILKYSDGTQLSVPGDLDGVLKGSNHDNVPNLWTKNALDKYGFRIIRYELRELKTPGLNRIIR</sequence>
<proteinExistence type="predicted"/>
<dbReference type="AlphaFoldDB" id="A0A934VXF2"/>
<evidence type="ECO:0000313" key="1">
    <source>
        <dbReference type="EMBL" id="MBK1884300.1"/>
    </source>
</evidence>
<evidence type="ECO:0000313" key="2">
    <source>
        <dbReference type="Proteomes" id="UP000603141"/>
    </source>
</evidence>
<gene>
    <name evidence="1" type="ORF">JIN85_17910</name>
</gene>
<organism evidence="1 2">
    <name type="scientific">Luteolibacter pohnpeiensis</name>
    <dbReference type="NCBI Taxonomy" id="454153"/>
    <lineage>
        <taxon>Bacteria</taxon>
        <taxon>Pseudomonadati</taxon>
        <taxon>Verrucomicrobiota</taxon>
        <taxon>Verrucomicrobiia</taxon>
        <taxon>Verrucomicrobiales</taxon>
        <taxon>Verrucomicrobiaceae</taxon>
        <taxon>Luteolibacter</taxon>
    </lineage>
</organism>
<name>A0A934VXF2_9BACT</name>
<keyword evidence="2" id="KW-1185">Reference proteome</keyword>
<accession>A0A934VXF2</accession>
<reference evidence="1" key="1">
    <citation type="submission" date="2021-01" db="EMBL/GenBank/DDBJ databases">
        <title>Modified the classification status of verrucomicrobia.</title>
        <authorList>
            <person name="Feng X."/>
        </authorList>
    </citation>
    <scope>NUCLEOTIDE SEQUENCE</scope>
    <source>
        <strain evidence="1">KCTC 22041</strain>
    </source>
</reference>